<reference evidence="5" key="1">
    <citation type="submission" date="2021-02" db="EMBL/GenBank/DDBJ databases">
        <authorList>
            <person name="Dougan E. K."/>
            <person name="Rhodes N."/>
            <person name="Thang M."/>
            <person name="Chan C."/>
        </authorList>
    </citation>
    <scope>NUCLEOTIDE SEQUENCE</scope>
</reference>
<dbReference type="CDD" id="cd00590">
    <property type="entry name" value="RRM_SF"/>
    <property type="match status" value="2"/>
</dbReference>
<dbReference type="Pfam" id="PF00076">
    <property type="entry name" value="RRM_1"/>
    <property type="match status" value="3"/>
</dbReference>
<dbReference type="SMART" id="SM00360">
    <property type="entry name" value="RRM"/>
    <property type="match status" value="3"/>
</dbReference>
<dbReference type="Gene3D" id="3.30.70.330">
    <property type="match status" value="3"/>
</dbReference>
<evidence type="ECO:0000313" key="6">
    <source>
        <dbReference type="Proteomes" id="UP000654075"/>
    </source>
</evidence>
<protein>
    <recommendedName>
        <fullName evidence="4">RRM domain-containing protein</fullName>
    </recommendedName>
</protein>
<dbReference type="PROSITE" id="PS51257">
    <property type="entry name" value="PROKAR_LIPOPROTEIN"/>
    <property type="match status" value="1"/>
</dbReference>
<dbReference type="GO" id="GO:0003723">
    <property type="term" value="F:RNA binding"/>
    <property type="evidence" value="ECO:0007669"/>
    <property type="project" value="UniProtKB-UniRule"/>
</dbReference>
<organism evidence="5 6">
    <name type="scientific">Polarella glacialis</name>
    <name type="common">Dinoflagellate</name>
    <dbReference type="NCBI Taxonomy" id="89957"/>
    <lineage>
        <taxon>Eukaryota</taxon>
        <taxon>Sar</taxon>
        <taxon>Alveolata</taxon>
        <taxon>Dinophyceae</taxon>
        <taxon>Suessiales</taxon>
        <taxon>Suessiaceae</taxon>
        <taxon>Polarella</taxon>
    </lineage>
</organism>
<dbReference type="OrthoDB" id="436425at2759"/>
<gene>
    <name evidence="5" type="ORF">PGLA1383_LOCUS30440</name>
</gene>
<dbReference type="EMBL" id="CAJNNV010025141">
    <property type="protein sequence ID" value="CAE8612651.1"/>
    <property type="molecule type" value="Genomic_DNA"/>
</dbReference>
<name>A0A813FIP7_POLGL</name>
<dbReference type="PROSITE" id="PS50102">
    <property type="entry name" value="RRM"/>
    <property type="match status" value="3"/>
</dbReference>
<accession>A0A813FIP7</accession>
<evidence type="ECO:0000259" key="4">
    <source>
        <dbReference type="PROSITE" id="PS50102"/>
    </source>
</evidence>
<feature type="domain" description="RRM" evidence="4">
    <location>
        <begin position="80"/>
        <end position="153"/>
    </location>
</feature>
<keyword evidence="1 2" id="KW-0694">RNA-binding</keyword>
<feature type="domain" description="RRM" evidence="4">
    <location>
        <begin position="271"/>
        <end position="343"/>
    </location>
</feature>
<dbReference type="SUPFAM" id="SSF54928">
    <property type="entry name" value="RNA-binding domain, RBD"/>
    <property type="match status" value="2"/>
</dbReference>
<dbReference type="Proteomes" id="UP000654075">
    <property type="component" value="Unassembled WGS sequence"/>
</dbReference>
<evidence type="ECO:0000256" key="3">
    <source>
        <dbReference type="SAM" id="MobiDB-lite"/>
    </source>
</evidence>
<keyword evidence="6" id="KW-1185">Reference proteome</keyword>
<dbReference type="InterPro" id="IPR000504">
    <property type="entry name" value="RRM_dom"/>
</dbReference>
<comment type="caution">
    <text evidence="5">The sequence shown here is derived from an EMBL/GenBank/DDBJ whole genome shotgun (WGS) entry which is preliminary data.</text>
</comment>
<dbReference type="PANTHER" id="PTHR21245">
    <property type="entry name" value="HETEROGENEOUS NUCLEAR RIBONUCLEOPROTEIN"/>
    <property type="match status" value="1"/>
</dbReference>
<evidence type="ECO:0000256" key="2">
    <source>
        <dbReference type="PROSITE-ProRule" id="PRU00176"/>
    </source>
</evidence>
<dbReference type="AlphaFoldDB" id="A0A813FIP7"/>
<feature type="region of interest" description="Disordered" evidence="3">
    <location>
        <begin position="244"/>
        <end position="272"/>
    </location>
</feature>
<evidence type="ECO:0000313" key="5">
    <source>
        <dbReference type="EMBL" id="CAE8612651.1"/>
    </source>
</evidence>
<evidence type="ECO:0000256" key="1">
    <source>
        <dbReference type="ARBA" id="ARBA00022884"/>
    </source>
</evidence>
<sequence length="347" mass="37015">MAFSRGTRAGLGRMRPRGTLLLSGSLLGVVALSCLHLLGTDFVAGFPLSPTVRRSLHRVRAFQTFESSSQTSEGTDEEETRILVGGFDVDTPEANIRAHFAQAGSIVEFQTKGKGRARLTYSSPAEAQKAVDSLSGTTIAGNTRFLSVKLFESLAKERAIFVGGFASSTTEAALREYFGTAGSIVDFKFLSNYSALVTYSSNKEGKSAVASLHGKPMTRNRWLDVRVEGTPKVAIAKVVDEEVNKPQKAKKQTKKEAALNEGPEAAPPKGNTVSIIGWNKGTSEAAFREHCGNAGSIVDFQLNRGIVLLTYGSSAEAAAAVASLNGTTIEGNSRFISVRNYDGPKRA</sequence>
<dbReference type="InterPro" id="IPR035979">
    <property type="entry name" value="RBD_domain_sf"/>
</dbReference>
<dbReference type="InterPro" id="IPR012677">
    <property type="entry name" value="Nucleotide-bd_a/b_plait_sf"/>
</dbReference>
<proteinExistence type="predicted"/>
<feature type="domain" description="RRM" evidence="4">
    <location>
        <begin position="158"/>
        <end position="230"/>
    </location>
</feature>